<evidence type="ECO:0000313" key="3">
    <source>
        <dbReference type="Proteomes" id="UP000800038"/>
    </source>
</evidence>
<gene>
    <name evidence="2" type="ORF">EJ02DRAFT_64888</name>
</gene>
<reference evidence="2" key="1">
    <citation type="journal article" date="2020" name="Stud. Mycol.">
        <title>101 Dothideomycetes genomes: a test case for predicting lifestyles and emergence of pathogens.</title>
        <authorList>
            <person name="Haridas S."/>
            <person name="Albert R."/>
            <person name="Binder M."/>
            <person name="Bloem J."/>
            <person name="Labutti K."/>
            <person name="Salamov A."/>
            <person name="Andreopoulos B."/>
            <person name="Baker S."/>
            <person name="Barry K."/>
            <person name="Bills G."/>
            <person name="Bluhm B."/>
            <person name="Cannon C."/>
            <person name="Castanera R."/>
            <person name="Culley D."/>
            <person name="Daum C."/>
            <person name="Ezra D."/>
            <person name="Gonzalez J."/>
            <person name="Henrissat B."/>
            <person name="Kuo A."/>
            <person name="Liang C."/>
            <person name="Lipzen A."/>
            <person name="Lutzoni F."/>
            <person name="Magnuson J."/>
            <person name="Mondo S."/>
            <person name="Nolan M."/>
            <person name="Ohm R."/>
            <person name="Pangilinan J."/>
            <person name="Park H.-J."/>
            <person name="Ramirez L."/>
            <person name="Alfaro M."/>
            <person name="Sun H."/>
            <person name="Tritt A."/>
            <person name="Yoshinaga Y."/>
            <person name="Zwiers L.-H."/>
            <person name="Turgeon B."/>
            <person name="Goodwin S."/>
            <person name="Spatafora J."/>
            <person name="Crous P."/>
            <person name="Grigoriev I."/>
        </authorList>
    </citation>
    <scope>NUCLEOTIDE SEQUENCE</scope>
    <source>
        <strain evidence="2">CBS 161.51</strain>
    </source>
</reference>
<evidence type="ECO:0000256" key="1">
    <source>
        <dbReference type="SAM" id="MobiDB-lite"/>
    </source>
</evidence>
<evidence type="ECO:0000313" key="2">
    <source>
        <dbReference type="EMBL" id="KAF1944991.1"/>
    </source>
</evidence>
<feature type="region of interest" description="Disordered" evidence="1">
    <location>
        <begin position="110"/>
        <end position="129"/>
    </location>
</feature>
<sequence>MYPRTFGTRRPLTRWAVQNSHAVFFNLGSSISTRLPPKHWIWTTHCWNLPWFTEIAAWSGCSSKPVPSLRNKVRHSSWLGTCSLLGSFSTQPCHRTVIISLLSASTIRTGKPVESRDRTTTGSPDCSRAQETRLFGYRGGPAGYHEIEREDYS</sequence>
<dbReference type="AlphaFoldDB" id="A0A6A5SWY4"/>
<name>A0A6A5SWY4_9PLEO</name>
<accession>A0A6A5SWY4</accession>
<organism evidence="2 3">
    <name type="scientific">Clathrospora elynae</name>
    <dbReference type="NCBI Taxonomy" id="706981"/>
    <lineage>
        <taxon>Eukaryota</taxon>
        <taxon>Fungi</taxon>
        <taxon>Dikarya</taxon>
        <taxon>Ascomycota</taxon>
        <taxon>Pezizomycotina</taxon>
        <taxon>Dothideomycetes</taxon>
        <taxon>Pleosporomycetidae</taxon>
        <taxon>Pleosporales</taxon>
        <taxon>Diademaceae</taxon>
        <taxon>Clathrospora</taxon>
    </lineage>
</organism>
<dbReference type="EMBL" id="ML976012">
    <property type="protein sequence ID" value="KAF1944991.1"/>
    <property type="molecule type" value="Genomic_DNA"/>
</dbReference>
<proteinExistence type="predicted"/>
<keyword evidence="3" id="KW-1185">Reference proteome</keyword>
<dbReference type="Proteomes" id="UP000800038">
    <property type="component" value="Unassembled WGS sequence"/>
</dbReference>
<protein>
    <submittedName>
        <fullName evidence="2">Uncharacterized protein</fullName>
    </submittedName>
</protein>